<feature type="coiled-coil region" evidence="1">
    <location>
        <begin position="13"/>
        <end position="47"/>
    </location>
</feature>
<evidence type="ECO:0000313" key="3">
    <source>
        <dbReference type="Proteomes" id="UP000189177"/>
    </source>
</evidence>
<evidence type="ECO:0000256" key="1">
    <source>
        <dbReference type="SAM" id="Coils"/>
    </source>
</evidence>
<name>A0A1V2ZZH2_9GAMM</name>
<keyword evidence="3" id="KW-1185">Reference proteome</keyword>
<dbReference type="EMBL" id="MUZR01000016">
    <property type="protein sequence ID" value="OOC10475.1"/>
    <property type="molecule type" value="Genomic_DNA"/>
</dbReference>
<comment type="caution">
    <text evidence="2">The sequence shown here is derived from an EMBL/GenBank/DDBJ whole genome shotgun (WGS) entry which is preliminary data.</text>
</comment>
<dbReference type="Proteomes" id="UP000189177">
    <property type="component" value="Unassembled WGS sequence"/>
</dbReference>
<sequence>MWLGLMAFFVIILAIYIARAEGLEHDVTEANRELLEAQMQLAEYTREEVPRPVEIGLRNADIQQLQRLGMTNPERRLSEDLVENPQLVPEVLRDGDTAEFREDGIYVLNARWVLAHFESGDRFGQLLLEYEVIHGNVMWDVVDGYVED</sequence>
<evidence type="ECO:0000313" key="2">
    <source>
        <dbReference type="EMBL" id="OOC10475.1"/>
    </source>
</evidence>
<organism evidence="2 3">
    <name type="scientific">Thioalkalivibrio halophilus</name>
    <dbReference type="NCBI Taxonomy" id="252474"/>
    <lineage>
        <taxon>Bacteria</taxon>
        <taxon>Pseudomonadati</taxon>
        <taxon>Pseudomonadota</taxon>
        <taxon>Gammaproteobacteria</taxon>
        <taxon>Chromatiales</taxon>
        <taxon>Ectothiorhodospiraceae</taxon>
        <taxon>Thioalkalivibrio</taxon>
    </lineage>
</organism>
<accession>A0A1V2ZZH2</accession>
<reference evidence="2 3" key="1">
    <citation type="submission" date="2017-02" db="EMBL/GenBank/DDBJ databases">
        <title>Genomic diversity within the haloalkaliphilic genus Thioalkalivibrio.</title>
        <authorList>
            <person name="Ahn A.-C."/>
            <person name="Meier-Kolthoff J."/>
            <person name="Overmars L."/>
            <person name="Richter M."/>
            <person name="Woyke T."/>
            <person name="Sorokin D.Y."/>
            <person name="Muyzer G."/>
        </authorList>
    </citation>
    <scope>NUCLEOTIDE SEQUENCE [LARGE SCALE GENOMIC DNA]</scope>
    <source>
        <strain evidence="2 3">HL17</strain>
    </source>
</reference>
<protein>
    <submittedName>
        <fullName evidence="2">Uncharacterized protein</fullName>
    </submittedName>
</protein>
<proteinExistence type="predicted"/>
<keyword evidence="1" id="KW-0175">Coiled coil</keyword>
<dbReference type="AlphaFoldDB" id="A0A1V2ZZH2"/>
<gene>
    <name evidence="2" type="ORF">B1A74_05790</name>
</gene>